<proteinExistence type="predicted"/>
<keyword evidence="2" id="KW-1185">Reference proteome</keyword>
<organism evidence="1 2">
    <name type="scientific">Gimesia fumaroli</name>
    <dbReference type="NCBI Taxonomy" id="2527976"/>
    <lineage>
        <taxon>Bacteria</taxon>
        <taxon>Pseudomonadati</taxon>
        <taxon>Planctomycetota</taxon>
        <taxon>Planctomycetia</taxon>
        <taxon>Planctomycetales</taxon>
        <taxon>Planctomycetaceae</taxon>
        <taxon>Gimesia</taxon>
    </lineage>
</organism>
<evidence type="ECO:0000313" key="1">
    <source>
        <dbReference type="EMBL" id="QDV49294.1"/>
    </source>
</evidence>
<dbReference type="EMBL" id="CP037452">
    <property type="protein sequence ID" value="QDV49294.1"/>
    <property type="molecule type" value="Genomic_DNA"/>
</dbReference>
<dbReference type="KEGG" id="gfm:Enr17x_13110"/>
<sequence length="153" mass="17348">MLILLKLCNEVDFVRNGMRRFVRFSNFVNQCENGSFRLRMVNGVGDLEGPVIDVEAELSPKCVVSNEVGKELKPVIWFILLEQNCFVMKDTHGIRNSLLFLFFGRCLFSGSQIDPRPGLGVFAEDIDPGFCFGFDICRDQVVADRIADFGLMR</sequence>
<dbReference type="Proteomes" id="UP000318313">
    <property type="component" value="Chromosome"/>
</dbReference>
<protein>
    <submittedName>
        <fullName evidence="1">Uncharacterized protein</fullName>
    </submittedName>
</protein>
<name>A0A518I8B6_9PLAN</name>
<reference evidence="1 2" key="1">
    <citation type="submission" date="2019-03" db="EMBL/GenBank/DDBJ databases">
        <title>Deep-cultivation of Planctomycetes and their phenomic and genomic characterization uncovers novel biology.</title>
        <authorList>
            <person name="Wiegand S."/>
            <person name="Jogler M."/>
            <person name="Boedeker C."/>
            <person name="Pinto D."/>
            <person name="Vollmers J."/>
            <person name="Rivas-Marin E."/>
            <person name="Kohn T."/>
            <person name="Peeters S.H."/>
            <person name="Heuer A."/>
            <person name="Rast P."/>
            <person name="Oberbeckmann S."/>
            <person name="Bunk B."/>
            <person name="Jeske O."/>
            <person name="Meyerdierks A."/>
            <person name="Storesund J.E."/>
            <person name="Kallscheuer N."/>
            <person name="Luecker S."/>
            <person name="Lage O.M."/>
            <person name="Pohl T."/>
            <person name="Merkel B.J."/>
            <person name="Hornburger P."/>
            <person name="Mueller R.-W."/>
            <person name="Bruemmer F."/>
            <person name="Labrenz M."/>
            <person name="Spormann A.M."/>
            <person name="Op den Camp H."/>
            <person name="Overmann J."/>
            <person name="Amann R."/>
            <person name="Jetten M.S.M."/>
            <person name="Mascher T."/>
            <person name="Medema M.H."/>
            <person name="Devos D.P."/>
            <person name="Kaster A.-K."/>
            <person name="Ovreas L."/>
            <person name="Rohde M."/>
            <person name="Galperin M.Y."/>
            <person name="Jogler C."/>
        </authorList>
    </citation>
    <scope>NUCLEOTIDE SEQUENCE [LARGE SCALE GENOMIC DNA]</scope>
    <source>
        <strain evidence="1 2">Enr17</strain>
    </source>
</reference>
<accession>A0A518I8B6</accession>
<evidence type="ECO:0000313" key="2">
    <source>
        <dbReference type="Proteomes" id="UP000318313"/>
    </source>
</evidence>
<gene>
    <name evidence="1" type="ORF">Enr17x_13110</name>
</gene>
<dbReference type="AlphaFoldDB" id="A0A518I8B6"/>